<dbReference type="Pfam" id="PF01322">
    <property type="entry name" value="Cytochrom_C_2"/>
    <property type="match status" value="1"/>
</dbReference>
<evidence type="ECO:0000256" key="1">
    <source>
        <dbReference type="ARBA" id="ARBA00022448"/>
    </source>
</evidence>
<name>A0A2R8AGG6_9RHOB</name>
<dbReference type="Proteomes" id="UP000244911">
    <property type="component" value="Unassembled WGS sequence"/>
</dbReference>
<keyword evidence="5 6" id="KW-0408">Iron</keyword>
<feature type="signal peptide" evidence="8">
    <location>
        <begin position="1"/>
        <end position="22"/>
    </location>
</feature>
<dbReference type="GO" id="GO:0009055">
    <property type="term" value="F:electron transfer activity"/>
    <property type="evidence" value="ECO:0007669"/>
    <property type="project" value="InterPro"/>
</dbReference>
<dbReference type="GO" id="GO:0005506">
    <property type="term" value="F:iron ion binding"/>
    <property type="evidence" value="ECO:0007669"/>
    <property type="project" value="InterPro"/>
</dbReference>
<keyword evidence="8" id="KW-0732">Signal</keyword>
<keyword evidence="1" id="KW-0813">Transport</keyword>
<dbReference type="InterPro" id="IPR002321">
    <property type="entry name" value="Cyt_c_II"/>
</dbReference>
<dbReference type="GO" id="GO:0020037">
    <property type="term" value="F:heme binding"/>
    <property type="evidence" value="ECO:0007669"/>
    <property type="project" value="InterPro"/>
</dbReference>
<gene>
    <name evidence="9" type="primary">cycA</name>
    <name evidence="9" type="ORF">ALP8811_00089</name>
</gene>
<evidence type="ECO:0000256" key="4">
    <source>
        <dbReference type="ARBA" id="ARBA00022982"/>
    </source>
</evidence>
<evidence type="ECO:0000256" key="6">
    <source>
        <dbReference type="PIRSR" id="PIRSR000027-1"/>
    </source>
</evidence>
<dbReference type="AlphaFoldDB" id="A0A2R8AGG6"/>
<evidence type="ECO:0000256" key="3">
    <source>
        <dbReference type="ARBA" id="ARBA00022723"/>
    </source>
</evidence>
<evidence type="ECO:0000313" key="9">
    <source>
        <dbReference type="EMBL" id="SPF75105.1"/>
    </source>
</evidence>
<protein>
    <submittedName>
        <fullName evidence="9">Cytochrome c</fullName>
    </submittedName>
</protein>
<dbReference type="GO" id="GO:0042597">
    <property type="term" value="C:periplasmic space"/>
    <property type="evidence" value="ECO:0007669"/>
    <property type="project" value="InterPro"/>
</dbReference>
<dbReference type="PIRSF" id="PIRSF000027">
    <property type="entry name" value="Cytc_c_prime"/>
    <property type="match status" value="1"/>
</dbReference>
<keyword evidence="10" id="KW-1185">Reference proteome</keyword>
<reference evidence="9 10" key="1">
    <citation type="submission" date="2018-03" db="EMBL/GenBank/DDBJ databases">
        <authorList>
            <person name="Keele B.F."/>
        </authorList>
    </citation>
    <scope>NUCLEOTIDE SEQUENCE [LARGE SCALE GENOMIC DNA]</scope>
    <source>
        <strain evidence="9 10">CECT 8811</strain>
    </source>
</reference>
<comment type="PTM">
    <text evidence="7">Binds 1 heme group per subunit.</text>
</comment>
<dbReference type="RefSeq" id="WP_181363653.1">
    <property type="nucleotide sequence ID" value="NZ_OMOI01000001.1"/>
</dbReference>
<dbReference type="GO" id="GO:0022900">
    <property type="term" value="P:electron transport chain"/>
    <property type="evidence" value="ECO:0007669"/>
    <property type="project" value="InterPro"/>
</dbReference>
<keyword evidence="3 6" id="KW-0479">Metal-binding</keyword>
<feature type="chain" id="PRO_5015363419" evidence="8">
    <location>
        <begin position="23"/>
        <end position="148"/>
    </location>
</feature>
<dbReference type="Gene3D" id="1.20.120.10">
    <property type="entry name" value="Cytochrome c/b562"/>
    <property type="match status" value="1"/>
</dbReference>
<feature type="binding site" description="covalent" evidence="7">
    <location>
        <position position="141"/>
    </location>
    <ligand>
        <name>heme c</name>
        <dbReference type="ChEBI" id="CHEBI:61717"/>
    </ligand>
</feature>
<evidence type="ECO:0000256" key="5">
    <source>
        <dbReference type="ARBA" id="ARBA00023004"/>
    </source>
</evidence>
<evidence type="ECO:0000256" key="7">
    <source>
        <dbReference type="PIRSR" id="PIRSR000027-2"/>
    </source>
</evidence>
<evidence type="ECO:0000256" key="2">
    <source>
        <dbReference type="ARBA" id="ARBA00022617"/>
    </source>
</evidence>
<dbReference type="SUPFAM" id="SSF47175">
    <property type="entry name" value="Cytochromes"/>
    <property type="match status" value="1"/>
</dbReference>
<dbReference type="PROSITE" id="PS51009">
    <property type="entry name" value="CYTCII"/>
    <property type="match status" value="1"/>
</dbReference>
<sequence length="148" mass="15476">MKTARILALASLVSITMASGLAAHEDATNPVVIKRMEAMKAIGGSMKTLSGMAKGEMAFDAAKANAAVATIAENGMTVPTLFEANETDPATEALPAIWENWDDFVKKSEDMVMAAKGVAEITEQGALGAVLGQIGGTCKACHDDYRKK</sequence>
<dbReference type="InterPro" id="IPR012127">
    <property type="entry name" value="Cyt_c_prime"/>
</dbReference>
<accession>A0A2R8AGG6</accession>
<feature type="binding site" description="axial binding residue" evidence="6">
    <location>
        <position position="142"/>
    </location>
    <ligand>
        <name>heme c</name>
        <dbReference type="ChEBI" id="CHEBI:61717"/>
    </ligand>
    <ligandPart>
        <name>Fe</name>
        <dbReference type="ChEBI" id="CHEBI:18248"/>
    </ligandPart>
</feature>
<feature type="binding site" description="covalent" evidence="7">
    <location>
        <position position="138"/>
    </location>
    <ligand>
        <name>heme c</name>
        <dbReference type="ChEBI" id="CHEBI:61717"/>
    </ligand>
</feature>
<keyword evidence="2 7" id="KW-0349">Heme</keyword>
<dbReference type="InterPro" id="IPR010980">
    <property type="entry name" value="Cyt_c/b562"/>
</dbReference>
<proteinExistence type="predicted"/>
<evidence type="ECO:0000313" key="10">
    <source>
        <dbReference type="Proteomes" id="UP000244911"/>
    </source>
</evidence>
<evidence type="ECO:0000256" key="8">
    <source>
        <dbReference type="SAM" id="SignalP"/>
    </source>
</evidence>
<organism evidence="9 10">
    <name type="scientific">Aliiroseovarius pelagivivens</name>
    <dbReference type="NCBI Taxonomy" id="1639690"/>
    <lineage>
        <taxon>Bacteria</taxon>
        <taxon>Pseudomonadati</taxon>
        <taxon>Pseudomonadota</taxon>
        <taxon>Alphaproteobacteria</taxon>
        <taxon>Rhodobacterales</taxon>
        <taxon>Paracoccaceae</taxon>
        <taxon>Aliiroseovarius</taxon>
    </lineage>
</organism>
<keyword evidence="4" id="KW-0249">Electron transport</keyword>
<dbReference type="EMBL" id="OMOI01000001">
    <property type="protein sequence ID" value="SPF75105.1"/>
    <property type="molecule type" value="Genomic_DNA"/>
</dbReference>